<reference evidence="1 2" key="1">
    <citation type="journal article" date="2018" name="Sci. Rep.">
        <title>Genomic signatures of local adaptation to the degree of environmental predictability in rotifers.</title>
        <authorList>
            <person name="Franch-Gras L."/>
            <person name="Hahn C."/>
            <person name="Garcia-Roger E.M."/>
            <person name="Carmona M.J."/>
            <person name="Serra M."/>
            <person name="Gomez A."/>
        </authorList>
    </citation>
    <scope>NUCLEOTIDE SEQUENCE [LARGE SCALE GENOMIC DNA]</scope>
    <source>
        <strain evidence="1">HYR1</strain>
    </source>
</reference>
<comment type="caution">
    <text evidence="1">The sequence shown here is derived from an EMBL/GenBank/DDBJ whole genome shotgun (WGS) entry which is preliminary data.</text>
</comment>
<gene>
    <name evidence="1" type="ORF">BpHYR1_034946</name>
</gene>
<dbReference type="AlphaFoldDB" id="A0A3M7QZ79"/>
<protein>
    <submittedName>
        <fullName evidence="1">Uncharacterized protein</fullName>
    </submittedName>
</protein>
<accession>A0A3M7QZ79</accession>
<name>A0A3M7QZ79_BRAPC</name>
<evidence type="ECO:0000313" key="2">
    <source>
        <dbReference type="Proteomes" id="UP000276133"/>
    </source>
</evidence>
<sequence length="107" mass="12462">MQAILLNITRKTPILNFFKKDLCFFIGLFAMPKLDYIETVRLSTSWTELDGIIYGRFLQNQYIGGTSFATINFYNQHNIRRLCLKHTPIKIAKKKTPGSTLDERVFI</sequence>
<dbReference type="EMBL" id="REGN01004740">
    <property type="protein sequence ID" value="RNA16285.1"/>
    <property type="molecule type" value="Genomic_DNA"/>
</dbReference>
<keyword evidence="2" id="KW-1185">Reference proteome</keyword>
<evidence type="ECO:0000313" key="1">
    <source>
        <dbReference type="EMBL" id="RNA16285.1"/>
    </source>
</evidence>
<organism evidence="1 2">
    <name type="scientific">Brachionus plicatilis</name>
    <name type="common">Marine rotifer</name>
    <name type="synonym">Brachionus muelleri</name>
    <dbReference type="NCBI Taxonomy" id="10195"/>
    <lineage>
        <taxon>Eukaryota</taxon>
        <taxon>Metazoa</taxon>
        <taxon>Spiralia</taxon>
        <taxon>Gnathifera</taxon>
        <taxon>Rotifera</taxon>
        <taxon>Eurotatoria</taxon>
        <taxon>Monogononta</taxon>
        <taxon>Pseudotrocha</taxon>
        <taxon>Ploima</taxon>
        <taxon>Brachionidae</taxon>
        <taxon>Brachionus</taxon>
    </lineage>
</organism>
<dbReference type="Proteomes" id="UP000276133">
    <property type="component" value="Unassembled WGS sequence"/>
</dbReference>
<proteinExistence type="predicted"/>